<feature type="transmembrane region" description="Helical" evidence="1">
    <location>
        <begin position="29"/>
        <end position="47"/>
    </location>
</feature>
<sequence>MLATMRLRWTPEPGDWSDGIRATLPFARWVPWFAGAFGVFSVVLVVVGQVWPGVFGLVCAVVIGSLPTVAVRRSFRRDPIAGREVTAEVSSGAVRMMAADGTACSDVVLGELTGWVETERSFVLRTGGGSFHPVPGRAFASVEDIDRFREILEEELGPAQRT</sequence>
<dbReference type="InterPro" id="IPR025588">
    <property type="entry name" value="YcxB-like_C"/>
</dbReference>
<keyword evidence="1" id="KW-1133">Transmembrane helix</keyword>
<keyword evidence="1" id="KW-0472">Membrane</keyword>
<feature type="domain" description="YcxB-like C-terminal" evidence="2">
    <location>
        <begin position="111"/>
        <end position="152"/>
    </location>
</feature>
<reference evidence="3 4" key="1">
    <citation type="submission" date="2018-02" db="EMBL/GenBank/DDBJ databases">
        <title>Genomic Encyclopedia of Archaeal and Bacterial Type Strains, Phase II (KMG-II): from individual species to whole genera.</title>
        <authorList>
            <person name="Goeker M."/>
        </authorList>
    </citation>
    <scope>NUCLEOTIDE SEQUENCE [LARGE SCALE GENOMIC DNA]</scope>
    <source>
        <strain evidence="3 4">YU 961-1</strain>
    </source>
</reference>
<dbReference type="AlphaFoldDB" id="A0A2S6GNQ5"/>
<organism evidence="3 4">
    <name type="scientific">Actinokineospora auranticolor</name>
    <dbReference type="NCBI Taxonomy" id="155976"/>
    <lineage>
        <taxon>Bacteria</taxon>
        <taxon>Bacillati</taxon>
        <taxon>Actinomycetota</taxon>
        <taxon>Actinomycetes</taxon>
        <taxon>Pseudonocardiales</taxon>
        <taxon>Pseudonocardiaceae</taxon>
        <taxon>Actinokineospora</taxon>
    </lineage>
</organism>
<keyword evidence="1" id="KW-0812">Transmembrane</keyword>
<keyword evidence="4" id="KW-1185">Reference proteome</keyword>
<proteinExistence type="predicted"/>
<gene>
    <name evidence="3" type="ORF">CLV40_109244</name>
</gene>
<feature type="transmembrane region" description="Helical" evidence="1">
    <location>
        <begin position="53"/>
        <end position="71"/>
    </location>
</feature>
<evidence type="ECO:0000313" key="3">
    <source>
        <dbReference type="EMBL" id="PPK66859.1"/>
    </source>
</evidence>
<dbReference type="Proteomes" id="UP000239203">
    <property type="component" value="Unassembled WGS sequence"/>
</dbReference>
<evidence type="ECO:0000313" key="4">
    <source>
        <dbReference type="Proteomes" id="UP000239203"/>
    </source>
</evidence>
<protein>
    <recommendedName>
        <fullName evidence="2">YcxB-like C-terminal domain-containing protein</fullName>
    </recommendedName>
</protein>
<accession>A0A2S6GNQ5</accession>
<evidence type="ECO:0000259" key="2">
    <source>
        <dbReference type="Pfam" id="PF14317"/>
    </source>
</evidence>
<comment type="caution">
    <text evidence="3">The sequence shown here is derived from an EMBL/GenBank/DDBJ whole genome shotgun (WGS) entry which is preliminary data.</text>
</comment>
<dbReference type="EMBL" id="PTIX01000009">
    <property type="protein sequence ID" value="PPK66859.1"/>
    <property type="molecule type" value="Genomic_DNA"/>
</dbReference>
<dbReference type="Pfam" id="PF14317">
    <property type="entry name" value="YcxB"/>
    <property type="match status" value="1"/>
</dbReference>
<name>A0A2S6GNQ5_9PSEU</name>
<evidence type="ECO:0000256" key="1">
    <source>
        <dbReference type="SAM" id="Phobius"/>
    </source>
</evidence>